<keyword evidence="1" id="KW-0472">Membrane</keyword>
<sequence length="100" mass="11242">MKASRLRTQNAIVLRQKQHLARSFSTTEIPRSSHINPNLQPSKHNENPSYPAFGLKSIVPNPKARAAVWALLGVMACVEMAMWQVFTPFFSVCLVTYADQ</sequence>
<dbReference type="EMBL" id="MU865974">
    <property type="protein sequence ID" value="KAK4444654.1"/>
    <property type="molecule type" value="Genomic_DNA"/>
</dbReference>
<keyword evidence="3" id="KW-1185">Reference proteome</keyword>
<reference evidence="2" key="2">
    <citation type="submission" date="2023-05" db="EMBL/GenBank/DDBJ databases">
        <authorList>
            <consortium name="Lawrence Berkeley National Laboratory"/>
            <person name="Steindorff A."/>
            <person name="Hensen N."/>
            <person name="Bonometti L."/>
            <person name="Westerberg I."/>
            <person name="Brannstrom I.O."/>
            <person name="Guillou S."/>
            <person name="Cros-Aarteil S."/>
            <person name="Calhoun S."/>
            <person name="Haridas S."/>
            <person name="Kuo A."/>
            <person name="Mondo S."/>
            <person name="Pangilinan J."/>
            <person name="Riley R."/>
            <person name="Labutti K."/>
            <person name="Andreopoulos B."/>
            <person name="Lipzen A."/>
            <person name="Chen C."/>
            <person name="Yanf M."/>
            <person name="Daum C."/>
            <person name="Ng V."/>
            <person name="Clum A."/>
            <person name="Ohm R."/>
            <person name="Martin F."/>
            <person name="Silar P."/>
            <person name="Natvig D."/>
            <person name="Lalanne C."/>
            <person name="Gautier V."/>
            <person name="Ament-Velasquez S.L."/>
            <person name="Kruys A."/>
            <person name="Hutchinson M.I."/>
            <person name="Powell A.J."/>
            <person name="Barry K."/>
            <person name="Miller A.N."/>
            <person name="Grigoriev I.V."/>
            <person name="Debuchy R."/>
            <person name="Gladieux P."/>
            <person name="Thoren M.H."/>
            <person name="Johannesson H."/>
        </authorList>
    </citation>
    <scope>NUCLEOTIDE SEQUENCE</scope>
    <source>
        <strain evidence="2">PSN243</strain>
    </source>
</reference>
<accession>A0AAV9G955</accession>
<name>A0AAV9G955_9PEZI</name>
<evidence type="ECO:0000313" key="3">
    <source>
        <dbReference type="Proteomes" id="UP001321760"/>
    </source>
</evidence>
<keyword evidence="1" id="KW-0812">Transmembrane</keyword>
<evidence type="ECO:0000256" key="1">
    <source>
        <dbReference type="SAM" id="Phobius"/>
    </source>
</evidence>
<gene>
    <name evidence="2" type="ORF">QBC34DRAFT_414713</name>
</gene>
<dbReference type="Proteomes" id="UP001321760">
    <property type="component" value="Unassembled WGS sequence"/>
</dbReference>
<keyword evidence="1" id="KW-1133">Transmembrane helix</keyword>
<organism evidence="2 3">
    <name type="scientific">Podospora aff. communis PSN243</name>
    <dbReference type="NCBI Taxonomy" id="3040156"/>
    <lineage>
        <taxon>Eukaryota</taxon>
        <taxon>Fungi</taxon>
        <taxon>Dikarya</taxon>
        <taxon>Ascomycota</taxon>
        <taxon>Pezizomycotina</taxon>
        <taxon>Sordariomycetes</taxon>
        <taxon>Sordariomycetidae</taxon>
        <taxon>Sordariales</taxon>
        <taxon>Podosporaceae</taxon>
        <taxon>Podospora</taxon>
    </lineage>
</organism>
<feature type="transmembrane region" description="Helical" evidence="1">
    <location>
        <begin position="66"/>
        <end position="86"/>
    </location>
</feature>
<protein>
    <submittedName>
        <fullName evidence="2">Uncharacterized protein</fullName>
    </submittedName>
</protein>
<comment type="caution">
    <text evidence="2">The sequence shown here is derived from an EMBL/GenBank/DDBJ whole genome shotgun (WGS) entry which is preliminary data.</text>
</comment>
<reference evidence="2" key="1">
    <citation type="journal article" date="2023" name="Mol. Phylogenet. Evol.">
        <title>Genome-scale phylogeny and comparative genomics of the fungal order Sordariales.</title>
        <authorList>
            <person name="Hensen N."/>
            <person name="Bonometti L."/>
            <person name="Westerberg I."/>
            <person name="Brannstrom I.O."/>
            <person name="Guillou S."/>
            <person name="Cros-Aarteil S."/>
            <person name="Calhoun S."/>
            <person name="Haridas S."/>
            <person name="Kuo A."/>
            <person name="Mondo S."/>
            <person name="Pangilinan J."/>
            <person name="Riley R."/>
            <person name="LaButti K."/>
            <person name="Andreopoulos B."/>
            <person name="Lipzen A."/>
            <person name="Chen C."/>
            <person name="Yan M."/>
            <person name="Daum C."/>
            <person name="Ng V."/>
            <person name="Clum A."/>
            <person name="Steindorff A."/>
            <person name="Ohm R.A."/>
            <person name="Martin F."/>
            <person name="Silar P."/>
            <person name="Natvig D.O."/>
            <person name="Lalanne C."/>
            <person name="Gautier V."/>
            <person name="Ament-Velasquez S.L."/>
            <person name="Kruys A."/>
            <person name="Hutchinson M.I."/>
            <person name="Powell A.J."/>
            <person name="Barry K."/>
            <person name="Miller A.N."/>
            <person name="Grigoriev I.V."/>
            <person name="Debuchy R."/>
            <person name="Gladieux P."/>
            <person name="Hiltunen Thoren M."/>
            <person name="Johannesson H."/>
        </authorList>
    </citation>
    <scope>NUCLEOTIDE SEQUENCE</scope>
    <source>
        <strain evidence="2">PSN243</strain>
    </source>
</reference>
<dbReference type="AlphaFoldDB" id="A0AAV9G955"/>
<proteinExistence type="predicted"/>
<evidence type="ECO:0000313" key="2">
    <source>
        <dbReference type="EMBL" id="KAK4444654.1"/>
    </source>
</evidence>